<dbReference type="Proteomes" id="UP000580043">
    <property type="component" value="Unassembled WGS sequence"/>
</dbReference>
<comment type="caution">
    <text evidence="2">The sequence shown here is derived from an EMBL/GenBank/DDBJ whole genome shotgun (WGS) entry which is preliminary data.</text>
</comment>
<dbReference type="RefSeq" id="WP_169146358.1">
    <property type="nucleotide sequence ID" value="NZ_JABBGA010000010.1"/>
</dbReference>
<evidence type="ECO:0000313" key="3">
    <source>
        <dbReference type="Proteomes" id="UP000580043"/>
    </source>
</evidence>
<accession>A0A848G7E3</accession>
<proteinExistence type="predicted"/>
<gene>
    <name evidence="2" type="ORF">HHL15_13755</name>
</gene>
<feature type="coiled-coil region" evidence="1">
    <location>
        <begin position="58"/>
        <end position="120"/>
    </location>
</feature>
<reference evidence="2 3" key="1">
    <citation type="submission" date="2020-04" db="EMBL/GenBank/DDBJ databases">
        <title>Zoogloea sp. G-4-1-14 isolated from soil.</title>
        <authorList>
            <person name="Dahal R.H."/>
        </authorList>
    </citation>
    <scope>NUCLEOTIDE SEQUENCE [LARGE SCALE GENOMIC DNA]</scope>
    <source>
        <strain evidence="2 3">G-4-1-14</strain>
    </source>
</reference>
<protein>
    <submittedName>
        <fullName evidence="2">Uncharacterized protein</fullName>
    </submittedName>
</protein>
<evidence type="ECO:0000256" key="1">
    <source>
        <dbReference type="SAM" id="Coils"/>
    </source>
</evidence>
<name>A0A848G7E3_9RHOO</name>
<evidence type="ECO:0000313" key="2">
    <source>
        <dbReference type="EMBL" id="NML26816.1"/>
    </source>
</evidence>
<dbReference type="EMBL" id="JABBGA010000010">
    <property type="protein sequence ID" value="NML26816.1"/>
    <property type="molecule type" value="Genomic_DNA"/>
</dbReference>
<keyword evidence="3" id="KW-1185">Reference proteome</keyword>
<organism evidence="2 3">
    <name type="scientific">Zoogloea dura</name>
    <dbReference type="NCBI Taxonomy" id="2728840"/>
    <lineage>
        <taxon>Bacteria</taxon>
        <taxon>Pseudomonadati</taxon>
        <taxon>Pseudomonadota</taxon>
        <taxon>Betaproteobacteria</taxon>
        <taxon>Rhodocyclales</taxon>
        <taxon>Zoogloeaceae</taxon>
        <taxon>Zoogloea</taxon>
    </lineage>
</organism>
<sequence length="213" mass="23425">MKKRFLCSSHACDDLKLVLDRQWCLFCESHLMRWAVRFVLCVLLCVTVVGGCDQHVNADETAAKLAELRAQTSAMQAETERIKVQAAAAQVESERLKAEVETVKAEKEAVEARNARLQEKVEKKPSLPITVSFRKAVLGPGNVAVINTTVKENVSILVTLNSAALGTTKSFELHVDPCCTTLLGHLEGAVIESGDEIVIENRNYSPARFLVSF</sequence>
<keyword evidence="1" id="KW-0175">Coiled coil</keyword>
<dbReference type="AlphaFoldDB" id="A0A848G7E3"/>